<dbReference type="Proteomes" id="UP000042997">
    <property type="component" value="Unassembled WGS sequence"/>
</dbReference>
<dbReference type="EMBL" id="CCSD01000101">
    <property type="protein sequence ID" value="CDZ91715.1"/>
    <property type="molecule type" value="Genomic_DNA"/>
</dbReference>
<reference evidence="1 2" key="1">
    <citation type="journal article" date="2014" name="Genome Announc.">
        <title>Draft Genome Sequence of Propane- and Butane-Oxidizing Actinobacterium Rhodococcus ruber IEGM 231.</title>
        <authorList>
            <person name="Ivshina I.B."/>
            <person name="Kuyukina M.S."/>
            <person name="Krivoruchko A.V."/>
            <person name="Barbe V."/>
            <person name="Fischer C."/>
        </authorList>
    </citation>
    <scope>NUCLEOTIDE SEQUENCE [LARGE SCALE GENOMIC DNA]</scope>
</reference>
<gene>
    <name evidence="1" type="ORF">RHRU231_860096</name>
</gene>
<protein>
    <submittedName>
        <fullName evidence="1">Uncharacterized protein</fullName>
    </submittedName>
</protein>
<dbReference type="eggNOG" id="ENOG5032DDS">
    <property type="taxonomic scope" value="Bacteria"/>
</dbReference>
<sequence length="265" mass="27253">MTTVFSQGAPGFLGVPRDFSGCPGFSRGAPPRAAAVGGPLCQNRRRHTGVVMVGDAGAAHARWRQIVEDIGRFDAGAGRQAQCALERHDAPLRVQIAGRGGAVRPTLRTAVESAVATVAHVEAAHVEAAHVEAAELDSPDRPEPVLDADVVLLVLAARAHPADLAALARSADPAAPVPGRDERLVVVLDRTEGLDDADAAFARAAAQVRRPVLAPGSAPAAVADRLGSARRRRAAALARDLAGIAAGPRARDVIEAALDDLLGTA</sequence>
<accession>A0A098BU21</accession>
<evidence type="ECO:0000313" key="1">
    <source>
        <dbReference type="EMBL" id="CDZ91715.1"/>
    </source>
</evidence>
<proteinExistence type="predicted"/>
<evidence type="ECO:0000313" key="2">
    <source>
        <dbReference type="Proteomes" id="UP000042997"/>
    </source>
</evidence>
<organism evidence="1 2">
    <name type="scientific">Rhodococcus ruber</name>
    <dbReference type="NCBI Taxonomy" id="1830"/>
    <lineage>
        <taxon>Bacteria</taxon>
        <taxon>Bacillati</taxon>
        <taxon>Actinomycetota</taxon>
        <taxon>Actinomycetes</taxon>
        <taxon>Mycobacteriales</taxon>
        <taxon>Nocardiaceae</taxon>
        <taxon>Rhodococcus</taxon>
    </lineage>
</organism>
<name>A0A098BU21_9NOCA</name>
<dbReference type="AlphaFoldDB" id="A0A098BU21"/>